<dbReference type="InParanoid" id="A0A059BCD2"/>
<protein>
    <submittedName>
        <fullName evidence="1">Uncharacterized protein</fullName>
    </submittedName>
</protein>
<name>A0A059BCD2_EUCGR</name>
<proteinExistence type="predicted"/>
<dbReference type="EMBL" id="KK198759">
    <property type="protein sequence ID" value="KCW63788.1"/>
    <property type="molecule type" value="Genomic_DNA"/>
</dbReference>
<dbReference type="Gramene" id="KCW63788">
    <property type="protein sequence ID" value="KCW63788"/>
    <property type="gene ID" value="EUGRSUZ_G01452"/>
</dbReference>
<dbReference type="AlphaFoldDB" id="A0A059BCD2"/>
<organism evidence="1">
    <name type="scientific">Eucalyptus grandis</name>
    <name type="common">Flooded gum</name>
    <dbReference type="NCBI Taxonomy" id="71139"/>
    <lineage>
        <taxon>Eukaryota</taxon>
        <taxon>Viridiplantae</taxon>
        <taxon>Streptophyta</taxon>
        <taxon>Embryophyta</taxon>
        <taxon>Tracheophyta</taxon>
        <taxon>Spermatophyta</taxon>
        <taxon>Magnoliopsida</taxon>
        <taxon>eudicotyledons</taxon>
        <taxon>Gunneridae</taxon>
        <taxon>Pentapetalae</taxon>
        <taxon>rosids</taxon>
        <taxon>malvids</taxon>
        <taxon>Myrtales</taxon>
        <taxon>Myrtaceae</taxon>
        <taxon>Myrtoideae</taxon>
        <taxon>Eucalypteae</taxon>
        <taxon>Eucalyptus</taxon>
    </lineage>
</organism>
<gene>
    <name evidence="1" type="ORF">EUGRSUZ_G01452</name>
</gene>
<reference evidence="1" key="1">
    <citation type="submission" date="2013-07" db="EMBL/GenBank/DDBJ databases">
        <title>The genome of Eucalyptus grandis.</title>
        <authorList>
            <person name="Schmutz J."/>
            <person name="Hayes R."/>
            <person name="Myburg A."/>
            <person name="Tuskan G."/>
            <person name="Grattapaglia D."/>
            <person name="Rokhsar D.S."/>
        </authorList>
    </citation>
    <scope>NUCLEOTIDE SEQUENCE</scope>
    <source>
        <tissue evidence="1">Leaf extractions</tissue>
    </source>
</reference>
<sequence length="75" mass="7956">MESLSLSGVSFRCPPFKFPSVKPSHDRSGAMAVFSTDLGARSVAVMDSQTRPALARSGRGMASSRLVPSFLKAQP</sequence>
<evidence type="ECO:0000313" key="1">
    <source>
        <dbReference type="EMBL" id="KCW63788.1"/>
    </source>
</evidence>
<accession>A0A059BCD2</accession>